<dbReference type="GO" id="GO:0006281">
    <property type="term" value="P:DNA repair"/>
    <property type="evidence" value="ECO:0007669"/>
    <property type="project" value="TreeGrafter"/>
</dbReference>
<feature type="domain" description="Helicase ATP-binding" evidence="2">
    <location>
        <begin position="24"/>
        <end position="165"/>
    </location>
</feature>
<dbReference type="SUPFAM" id="SSF52540">
    <property type="entry name" value="P-loop containing nucleoside triphosphate hydrolases"/>
    <property type="match status" value="2"/>
</dbReference>
<dbReference type="GO" id="GO:0031297">
    <property type="term" value="P:replication fork processing"/>
    <property type="evidence" value="ECO:0007669"/>
    <property type="project" value="TreeGrafter"/>
</dbReference>
<dbReference type="Proteomes" id="UP000255295">
    <property type="component" value="Unassembled WGS sequence"/>
</dbReference>
<evidence type="ECO:0000256" key="1">
    <source>
        <dbReference type="ARBA" id="ARBA00022801"/>
    </source>
</evidence>
<dbReference type="InterPro" id="IPR001650">
    <property type="entry name" value="Helicase_C-like"/>
</dbReference>
<dbReference type="Pfam" id="PF00271">
    <property type="entry name" value="Helicase_C"/>
    <property type="match status" value="1"/>
</dbReference>
<evidence type="ECO:0000259" key="2">
    <source>
        <dbReference type="PROSITE" id="PS51192"/>
    </source>
</evidence>
<dbReference type="InterPro" id="IPR000330">
    <property type="entry name" value="SNF2_N"/>
</dbReference>
<dbReference type="InterPro" id="IPR027417">
    <property type="entry name" value="P-loop_NTPase"/>
</dbReference>
<dbReference type="PROSITE" id="PS51192">
    <property type="entry name" value="HELICASE_ATP_BIND_1"/>
    <property type="match status" value="1"/>
</dbReference>
<reference evidence="4 5" key="1">
    <citation type="submission" date="2018-06" db="EMBL/GenBank/DDBJ databases">
        <authorList>
            <consortium name="Pathogen Informatics"/>
            <person name="Doyle S."/>
        </authorList>
    </citation>
    <scope>NUCLEOTIDE SEQUENCE [LARGE SCALE GENOMIC DNA]</scope>
    <source>
        <strain evidence="4 5">NCTC10338</strain>
    </source>
</reference>
<dbReference type="GO" id="GO:0016787">
    <property type="term" value="F:hydrolase activity"/>
    <property type="evidence" value="ECO:0007669"/>
    <property type="project" value="UniProtKB-KW"/>
</dbReference>
<evidence type="ECO:0000313" key="4">
    <source>
        <dbReference type="EMBL" id="SUV15350.1"/>
    </source>
</evidence>
<sequence length="418" mass="48385">MSHTVSKMSEIISTDSMLYEYQKDVLQKAKANYLYALDTGTGKTILSIHHYLLHSNGEPLLIVAPPQKIKEGGWDRDIQTVANYYGIEISYDLLSYGKLFADWKKYKGWFVIFDECHYVKTSTSQRGKAAKNLVKASTYFVLLSATPSSNGWGDTINYFIMFNLAQSKTQFEREYGVFDTLYLGQRRVNKVVGWTRENVLKQMYQSFSVKLSKDDCLDLPPMVIEDVFFKRSNEYLKLKKDRILEVDGEKVVYDTYPKLAQGLRFYANQKNKLEYIEMLAESTNENIIIFYNFKAEKEALLLLMTKLKKKVFEVSGQRSELPARNTWPKLKGSVTLVQYQAGAAGIELQYANLVIFYTPTYSLQDYEQSLGRAYRNGQDKKVTVYHFITKDTIEELIYGALKTKKDFTDELFVRYLEG</sequence>
<evidence type="ECO:0000313" key="5">
    <source>
        <dbReference type="Proteomes" id="UP000255295"/>
    </source>
</evidence>
<comment type="caution">
    <text evidence="4">The sequence shown here is derived from an EMBL/GenBank/DDBJ whole genome shotgun (WGS) entry which is preliminary data.</text>
</comment>
<proteinExistence type="predicted"/>
<dbReference type="SMART" id="SM00490">
    <property type="entry name" value="HELICc"/>
    <property type="match status" value="1"/>
</dbReference>
<dbReference type="Gene3D" id="3.40.50.300">
    <property type="entry name" value="P-loop containing nucleotide triphosphate hydrolases"/>
    <property type="match status" value="2"/>
</dbReference>
<keyword evidence="1" id="KW-0378">Hydrolase</keyword>
<dbReference type="AlphaFoldDB" id="A0AAJ4ZRV8"/>
<accession>A0AAJ4ZRV8</accession>
<feature type="domain" description="Helicase C-terminal" evidence="3">
    <location>
        <begin position="271"/>
        <end position="418"/>
    </location>
</feature>
<name>A0AAJ4ZRV8_LYSSH</name>
<dbReference type="PANTHER" id="PTHR45766:SF6">
    <property type="entry name" value="SWI_SNF-RELATED MATRIX-ASSOCIATED ACTIN-DEPENDENT REGULATOR OF CHROMATIN SUBFAMILY A-LIKE PROTEIN 1"/>
    <property type="match status" value="1"/>
</dbReference>
<dbReference type="RefSeq" id="WP_233433818.1">
    <property type="nucleotide sequence ID" value="NZ_BJNS01000071.1"/>
</dbReference>
<dbReference type="PROSITE" id="PS51194">
    <property type="entry name" value="HELICASE_CTER"/>
    <property type="match status" value="1"/>
</dbReference>
<dbReference type="GeneID" id="48278734"/>
<dbReference type="SMART" id="SM00487">
    <property type="entry name" value="DEXDc"/>
    <property type="match status" value="1"/>
</dbReference>
<dbReference type="Pfam" id="PF00176">
    <property type="entry name" value="SNF2-rel_dom"/>
    <property type="match status" value="1"/>
</dbReference>
<organism evidence="4 5">
    <name type="scientific">Lysinibacillus sphaericus</name>
    <name type="common">Bacillus sphaericus</name>
    <dbReference type="NCBI Taxonomy" id="1421"/>
    <lineage>
        <taxon>Bacteria</taxon>
        <taxon>Bacillati</taxon>
        <taxon>Bacillota</taxon>
        <taxon>Bacilli</taxon>
        <taxon>Bacillales</taxon>
        <taxon>Bacillaceae</taxon>
        <taxon>Lysinibacillus</taxon>
    </lineage>
</organism>
<dbReference type="EMBL" id="UFSZ01000001">
    <property type="protein sequence ID" value="SUV15350.1"/>
    <property type="molecule type" value="Genomic_DNA"/>
</dbReference>
<dbReference type="PANTHER" id="PTHR45766">
    <property type="entry name" value="DNA ANNEALING HELICASE AND ENDONUCLEASE ZRANB3 FAMILY MEMBER"/>
    <property type="match status" value="1"/>
</dbReference>
<protein>
    <submittedName>
        <fullName evidence="4">SNF2-like protein</fullName>
    </submittedName>
</protein>
<gene>
    <name evidence="4" type="ORF">NCTC10338_00414</name>
</gene>
<dbReference type="GO" id="GO:0005524">
    <property type="term" value="F:ATP binding"/>
    <property type="evidence" value="ECO:0007669"/>
    <property type="project" value="InterPro"/>
</dbReference>
<dbReference type="InterPro" id="IPR014001">
    <property type="entry name" value="Helicase_ATP-bd"/>
</dbReference>
<evidence type="ECO:0000259" key="3">
    <source>
        <dbReference type="PROSITE" id="PS51194"/>
    </source>
</evidence>